<dbReference type="Proteomes" id="UP000283576">
    <property type="component" value="Unassembled WGS sequence"/>
</dbReference>
<name>A0A2T4SWF2_STAGA</name>
<protein>
    <recommendedName>
        <fullName evidence="1">Transposase DDE domain-containing protein</fullName>
    </recommendedName>
</protein>
<evidence type="ECO:0000313" key="2">
    <source>
        <dbReference type="EMBL" id="RIL42844.1"/>
    </source>
</evidence>
<evidence type="ECO:0000313" key="3">
    <source>
        <dbReference type="Proteomes" id="UP000283576"/>
    </source>
</evidence>
<accession>A0A2T4SWF2</accession>
<dbReference type="RefSeq" id="WP_107589979.1">
    <property type="nucleotide sequence ID" value="NZ_JAIEXT010000003.1"/>
</dbReference>
<evidence type="ECO:0000259" key="1">
    <source>
        <dbReference type="Pfam" id="PF13751"/>
    </source>
</evidence>
<dbReference type="EMBL" id="QXRZ01000004">
    <property type="protein sequence ID" value="RIL42844.1"/>
    <property type="molecule type" value="Genomic_DNA"/>
</dbReference>
<proteinExistence type="predicted"/>
<gene>
    <name evidence="2" type="ORF">BUZ01_08265</name>
</gene>
<feature type="domain" description="Transposase DDE" evidence="1">
    <location>
        <begin position="33"/>
        <end position="140"/>
    </location>
</feature>
<organism evidence="2 3">
    <name type="scientific">Staphylococcus gallinarum</name>
    <dbReference type="NCBI Taxonomy" id="1293"/>
    <lineage>
        <taxon>Bacteria</taxon>
        <taxon>Bacillati</taxon>
        <taxon>Bacillota</taxon>
        <taxon>Bacilli</taxon>
        <taxon>Bacillales</taxon>
        <taxon>Staphylococcaceae</taxon>
        <taxon>Staphylococcus</taxon>
    </lineage>
</organism>
<sequence>MAQSLMSTLTLLTQVSRKQYEVLICNYYKNNDHDFKRGFKLDECDDCSGCPHPNRYSKHNSETNKKVLRNYNWESFKTKINQQLSEPEIQGFYNQNKIEIEAVFVLLKAICGFTRMSLRGITRIKHELGLALSAINISKIITLSDNQFDNNRKIDNFYIFTVKIIDFILV</sequence>
<dbReference type="InterPro" id="IPR025668">
    <property type="entry name" value="Tnp_DDE_dom"/>
</dbReference>
<dbReference type="AlphaFoldDB" id="A0A2T4SWF2"/>
<dbReference type="Pfam" id="PF13751">
    <property type="entry name" value="DDE_Tnp_1_6"/>
    <property type="match status" value="1"/>
</dbReference>
<comment type="caution">
    <text evidence="2">The sequence shown here is derived from an EMBL/GenBank/DDBJ whole genome shotgun (WGS) entry which is preliminary data.</text>
</comment>
<reference evidence="2 3" key="1">
    <citation type="journal article" date="2016" name="Front. Microbiol.">
        <title>Comprehensive Phylogenetic Analysis of Bovine Non-aureus Staphylococci Species Based on Whole-Genome Sequencing.</title>
        <authorList>
            <person name="Naushad S."/>
            <person name="Barkema H.W."/>
            <person name="Luby C."/>
            <person name="Condas L.A."/>
            <person name="Nobrega D.B."/>
            <person name="Carson D.A."/>
            <person name="De Buck J."/>
        </authorList>
    </citation>
    <scope>NUCLEOTIDE SEQUENCE [LARGE SCALE GENOMIC DNA]</scope>
    <source>
        <strain evidence="2 3">SNUC 1388</strain>
    </source>
</reference>